<dbReference type="STRING" id="587636.SAMN05216199_2110"/>
<reference evidence="4" key="1">
    <citation type="submission" date="2016-10" db="EMBL/GenBank/DDBJ databases">
        <authorList>
            <person name="Varghese N."/>
            <person name="Submissions S."/>
        </authorList>
    </citation>
    <scope>NUCLEOTIDE SEQUENCE [LARGE SCALE GENOMIC DNA]</scope>
    <source>
        <strain evidence="4">CGMCC 1.6963</strain>
    </source>
</reference>
<protein>
    <submittedName>
        <fullName evidence="3">5'-nucleotidase</fullName>
    </submittedName>
</protein>
<dbReference type="PANTHER" id="PTHR42834">
    <property type="entry name" value="ENDONUCLEASE/EXONUCLEASE/PHOSPHATASE FAMILY PROTEIN (AFU_ORTHOLOGUE AFUA_3G09210)"/>
    <property type="match status" value="1"/>
</dbReference>
<evidence type="ECO:0000256" key="1">
    <source>
        <dbReference type="SAM" id="MobiDB-lite"/>
    </source>
</evidence>
<dbReference type="SUPFAM" id="SSF56219">
    <property type="entry name" value="DNase I-like"/>
    <property type="match status" value="1"/>
</dbReference>
<dbReference type="CDD" id="cd10283">
    <property type="entry name" value="MnuA_DNase1-like"/>
    <property type="match status" value="1"/>
</dbReference>
<dbReference type="SUPFAM" id="SSF74853">
    <property type="entry name" value="Lamin A/C globular tail domain"/>
    <property type="match status" value="1"/>
</dbReference>
<dbReference type="InterPro" id="IPR001322">
    <property type="entry name" value="Lamin_tail_dom"/>
</dbReference>
<evidence type="ECO:0000313" key="3">
    <source>
        <dbReference type="EMBL" id="SES12935.1"/>
    </source>
</evidence>
<dbReference type="EMBL" id="FOHB01000003">
    <property type="protein sequence ID" value="SES12935.1"/>
    <property type="molecule type" value="Genomic_DNA"/>
</dbReference>
<feature type="region of interest" description="Disordered" evidence="1">
    <location>
        <begin position="166"/>
        <end position="202"/>
    </location>
</feature>
<dbReference type="Proteomes" id="UP000199019">
    <property type="component" value="Unassembled WGS sequence"/>
</dbReference>
<name>A0A1H9UTX5_9MICO</name>
<dbReference type="NCBIfam" id="NF033681">
    <property type="entry name" value="ExeM_NucH_DNase"/>
    <property type="match status" value="1"/>
</dbReference>
<dbReference type="PANTHER" id="PTHR42834:SF1">
    <property type="entry name" value="ENDONUCLEASE_EXONUCLEASE_PHOSPHATASE FAMILY PROTEIN (AFU_ORTHOLOGUE AFUA_3G09210)"/>
    <property type="match status" value="1"/>
</dbReference>
<proteinExistence type="predicted"/>
<dbReference type="Pfam" id="PF00932">
    <property type="entry name" value="LTD"/>
    <property type="match status" value="1"/>
</dbReference>
<gene>
    <name evidence="3" type="ORF">SAMN05216199_2110</name>
</gene>
<feature type="compositionally biased region" description="Polar residues" evidence="1">
    <location>
        <begin position="166"/>
        <end position="177"/>
    </location>
</feature>
<dbReference type="InterPro" id="IPR036691">
    <property type="entry name" value="Endo/exonu/phosph_ase_sf"/>
</dbReference>
<evidence type="ECO:0000259" key="2">
    <source>
        <dbReference type="PROSITE" id="PS51841"/>
    </source>
</evidence>
<dbReference type="InterPro" id="IPR047971">
    <property type="entry name" value="ExeM-like"/>
</dbReference>
<dbReference type="Gene3D" id="3.60.10.10">
    <property type="entry name" value="Endonuclease/exonuclease/phosphatase"/>
    <property type="match status" value="1"/>
</dbReference>
<feature type="compositionally biased region" description="Low complexity" evidence="1">
    <location>
        <begin position="183"/>
        <end position="196"/>
    </location>
</feature>
<dbReference type="PROSITE" id="PS51841">
    <property type="entry name" value="LTD"/>
    <property type="match status" value="1"/>
</dbReference>
<organism evidence="3 4">
    <name type="scientific">Pedococcus cremeus</name>
    <dbReference type="NCBI Taxonomy" id="587636"/>
    <lineage>
        <taxon>Bacteria</taxon>
        <taxon>Bacillati</taxon>
        <taxon>Actinomycetota</taxon>
        <taxon>Actinomycetes</taxon>
        <taxon>Micrococcales</taxon>
        <taxon>Intrasporangiaceae</taxon>
        <taxon>Pedococcus</taxon>
    </lineage>
</organism>
<dbReference type="AlphaFoldDB" id="A0A1H9UTX5"/>
<sequence>MVAAGPAIAAPSAGAAVVINEVYGGGGNSGAPYNRDFIELVNRSSNAVSLAGWSVQYASASGTSWSNKVNLTGTLAPGATYVVGGATGSTGAALPRVDAEGTINLSASAGKVALVDSTTALSGCAGKSDPNPCSALSSVADFVGFGSANDWAGSAAAAAGSNTTSLARKGTQNTPDNSLDFLAGAPTPGAGTSTGPDPEPEAQQRTIAEIQGTGATSPLVGQTVTTRGVITAAYPAGGFRGFFLQTEGTGGARDLAAASDGVFVFQPGGALDADAVVGNYVEVTGKVSEFGGLTEVTAAAADITDAGDDFDAVTPATNAWPGTSAEREAIEGMLYQPSGPFTVSNTYSTNQYGEVGLAAGTKPLIQSTEVAAPRSAEALAVEADNARRAVTLDDGASTNFLANSFSTGVCGTRPTPCLTNGDLTPAYVSQSKPVRVGAAVTFTKSVVVDYRFDLWRFQPTATVVGPDNAASPAEFENTRTAAPDAGDINQLGTSDIKVASFNVLNYFTTLGVENATCQPYTDRAGDGVTVRTGCDQRGAWDAADFQRQQSKIVSAINALGADVVGLMEIENSAALGERTDEALASLVTALNAKAGAGTWAYVPSSTELPPASEQDVITSAIIYKPASVMRVDQSRALGRQSADGQAFGNAREPIAQVFKQKYGKGDKFLFVVNHFKSKGSAGPFPGDEDTGDGQGSSVTSRILQAQALRDWVPTALEATSTKAVVMAGDYNSYTMEDPLDVLYKAGYTDVGSTFDNDSWSYSFSGLSGSLDHILVNADALKMATGADHWNINSGESVALEYSRWNYHGTDFHQPDPYRSSDHDPVVLGLKAFVK</sequence>
<dbReference type="OrthoDB" id="1016457at2"/>
<feature type="domain" description="LTD" evidence="2">
    <location>
        <begin position="4"/>
        <end position="122"/>
    </location>
</feature>
<dbReference type="GO" id="GO:0003824">
    <property type="term" value="F:catalytic activity"/>
    <property type="evidence" value="ECO:0007669"/>
    <property type="project" value="InterPro"/>
</dbReference>
<keyword evidence="4" id="KW-1185">Reference proteome</keyword>
<evidence type="ECO:0000313" key="4">
    <source>
        <dbReference type="Proteomes" id="UP000199019"/>
    </source>
</evidence>
<dbReference type="RefSeq" id="WP_091757902.1">
    <property type="nucleotide sequence ID" value="NZ_FOHB01000003.1"/>
</dbReference>
<accession>A0A1H9UTX5</accession>
<dbReference type="InterPro" id="IPR036415">
    <property type="entry name" value="Lamin_tail_dom_sf"/>
</dbReference>
<dbReference type="CDD" id="cd04486">
    <property type="entry name" value="YhcR_OBF_like"/>
    <property type="match status" value="1"/>
</dbReference>